<keyword evidence="5" id="KW-0540">Nuclease</keyword>
<gene>
    <name evidence="5" type="ORF">FSA04_10720</name>
</gene>
<keyword evidence="2" id="KW-0680">Restriction system</keyword>
<dbReference type="Gene3D" id="3.90.220.20">
    <property type="entry name" value="DNA methylase specificity domains"/>
    <property type="match status" value="2"/>
</dbReference>
<dbReference type="PANTHER" id="PTHR30408">
    <property type="entry name" value="TYPE-1 RESTRICTION ENZYME ECOKI SPECIFICITY PROTEIN"/>
    <property type="match status" value="1"/>
</dbReference>
<dbReference type="InterPro" id="IPR000055">
    <property type="entry name" value="Restrct_endonuc_typeI_TRD"/>
</dbReference>
<dbReference type="SUPFAM" id="SSF116734">
    <property type="entry name" value="DNA methylase specificity domain"/>
    <property type="match status" value="2"/>
</dbReference>
<reference evidence="5 6" key="1">
    <citation type="submission" date="2019-07" db="EMBL/GenBank/DDBJ databases">
        <title>Genome sequencing of Bacteroides dorei iSURF_12.</title>
        <authorList>
            <person name="Sevigny J.L."/>
            <person name="Ruoff K.L."/>
            <person name="Price C.E."/>
            <person name="Valls R.A."/>
            <person name="O'Toole G.A."/>
        </authorList>
    </citation>
    <scope>NUCLEOTIDE SEQUENCE [LARGE SCALE GENOMIC DNA]</scope>
    <source>
        <strain evidence="5 6">ANK132K_1B</strain>
    </source>
</reference>
<evidence type="ECO:0000256" key="1">
    <source>
        <dbReference type="ARBA" id="ARBA00010923"/>
    </source>
</evidence>
<keyword evidence="5" id="KW-0255">Endonuclease</keyword>
<dbReference type="PANTHER" id="PTHR30408:SF13">
    <property type="entry name" value="TYPE I RESTRICTION ENZYME HINDI SPECIFICITY SUBUNIT"/>
    <property type="match status" value="1"/>
</dbReference>
<proteinExistence type="inferred from homology"/>
<evidence type="ECO:0000313" key="6">
    <source>
        <dbReference type="Proteomes" id="UP000315833"/>
    </source>
</evidence>
<dbReference type="Pfam" id="PF01420">
    <property type="entry name" value="Methylase_S"/>
    <property type="match status" value="2"/>
</dbReference>
<accession>A0A5C6L992</accession>
<keyword evidence="3" id="KW-0238">DNA-binding</keyword>
<dbReference type="EMBL" id="VOIF01000011">
    <property type="protein sequence ID" value="TWV71867.1"/>
    <property type="molecule type" value="Genomic_DNA"/>
</dbReference>
<keyword evidence="5" id="KW-0378">Hydrolase</keyword>
<dbReference type="InterPro" id="IPR052021">
    <property type="entry name" value="Type-I_RS_S_subunit"/>
</dbReference>
<evidence type="ECO:0000256" key="2">
    <source>
        <dbReference type="ARBA" id="ARBA00022747"/>
    </source>
</evidence>
<dbReference type="CDD" id="cd17278">
    <property type="entry name" value="RMtype1_S_LdeBORF1052P-TRD2-CR2"/>
    <property type="match status" value="1"/>
</dbReference>
<dbReference type="GO" id="GO:0009307">
    <property type="term" value="P:DNA restriction-modification system"/>
    <property type="evidence" value="ECO:0007669"/>
    <property type="project" value="UniProtKB-KW"/>
</dbReference>
<dbReference type="AlphaFoldDB" id="A0A5C6L992"/>
<dbReference type="Proteomes" id="UP000315833">
    <property type="component" value="Unassembled WGS sequence"/>
</dbReference>
<name>A0A5C6L992_9BACT</name>
<protein>
    <submittedName>
        <fullName evidence="5">Restriction endonuclease subunit S</fullName>
    </submittedName>
</protein>
<evidence type="ECO:0000259" key="4">
    <source>
        <dbReference type="Pfam" id="PF01420"/>
    </source>
</evidence>
<dbReference type="GO" id="GO:0003677">
    <property type="term" value="F:DNA binding"/>
    <property type="evidence" value="ECO:0007669"/>
    <property type="project" value="UniProtKB-KW"/>
</dbReference>
<dbReference type="GO" id="GO:0004519">
    <property type="term" value="F:endonuclease activity"/>
    <property type="evidence" value="ECO:0007669"/>
    <property type="project" value="UniProtKB-KW"/>
</dbReference>
<dbReference type="InterPro" id="IPR044946">
    <property type="entry name" value="Restrct_endonuc_typeI_TRD_sf"/>
</dbReference>
<evidence type="ECO:0000256" key="3">
    <source>
        <dbReference type="ARBA" id="ARBA00023125"/>
    </source>
</evidence>
<comment type="similarity">
    <text evidence="1">Belongs to the type-I restriction system S methylase family.</text>
</comment>
<feature type="domain" description="Type I restriction modification DNA specificity" evidence="4">
    <location>
        <begin position="25"/>
        <end position="170"/>
    </location>
</feature>
<feature type="domain" description="Type I restriction modification DNA specificity" evidence="4">
    <location>
        <begin position="191"/>
        <end position="360"/>
    </location>
</feature>
<evidence type="ECO:0000313" key="5">
    <source>
        <dbReference type="EMBL" id="TWV71867.1"/>
    </source>
</evidence>
<sequence length="376" mass="43221">MVSLQDIATINPKSDPLQNTFIYIDLEAVEKGELRKIQEIMREEAPSRAQRVIDNNDILFQCVRPYQKNNYIHRILNTSNQQWVASTGYAQIRTTELPNYIYHLLNTDEFNRKVMVRCTGSSYPAINSEDLATIHLYYTPDKKEQLKISRLLDLLDKRIATQNKIIEDLKKLKSAISKHLFARKDLLETTICLSNIATLKNDYAFQSGKYNALGKWKILTITNVSGERYINDEDYNCIINLPNDIQDHQVLKEGDILISLTGNVGRVSLCKDGDYLLNQRVGLLQLAKNVNQEFLYQILSSQRFENSMIACGQGAAQMNIGKGDVESYVLPYSSNVNNILLVAKILHSYDEYIINEQRKLTLLTMQKQYFLAQMFI</sequence>
<comment type="caution">
    <text evidence="5">The sequence shown here is derived from an EMBL/GenBank/DDBJ whole genome shotgun (WGS) entry which is preliminary data.</text>
</comment>
<organism evidence="5 6">
    <name type="scientific">Phocaeicola dorei</name>
    <dbReference type="NCBI Taxonomy" id="357276"/>
    <lineage>
        <taxon>Bacteria</taxon>
        <taxon>Pseudomonadati</taxon>
        <taxon>Bacteroidota</taxon>
        <taxon>Bacteroidia</taxon>
        <taxon>Bacteroidales</taxon>
        <taxon>Bacteroidaceae</taxon>
        <taxon>Phocaeicola</taxon>
    </lineage>
</organism>